<name>A0A9P6ZQF9_9AGAM</name>
<reference evidence="1" key="1">
    <citation type="journal article" date="2020" name="New Phytol.">
        <title>Comparative genomics reveals dynamic genome evolution in host specialist ectomycorrhizal fungi.</title>
        <authorList>
            <person name="Lofgren L.A."/>
            <person name="Nguyen N.H."/>
            <person name="Vilgalys R."/>
            <person name="Ruytinx J."/>
            <person name="Liao H.L."/>
            <person name="Branco S."/>
            <person name="Kuo A."/>
            <person name="LaButti K."/>
            <person name="Lipzen A."/>
            <person name="Andreopoulos W."/>
            <person name="Pangilinan J."/>
            <person name="Riley R."/>
            <person name="Hundley H."/>
            <person name="Na H."/>
            <person name="Barry K."/>
            <person name="Grigoriev I.V."/>
            <person name="Stajich J.E."/>
            <person name="Kennedy P.G."/>
        </authorList>
    </citation>
    <scope>NUCLEOTIDE SEQUENCE</scope>
    <source>
        <strain evidence="1">DOB743</strain>
    </source>
</reference>
<dbReference type="Proteomes" id="UP000714275">
    <property type="component" value="Unassembled WGS sequence"/>
</dbReference>
<organism evidence="1 2">
    <name type="scientific">Suillus placidus</name>
    <dbReference type="NCBI Taxonomy" id="48579"/>
    <lineage>
        <taxon>Eukaryota</taxon>
        <taxon>Fungi</taxon>
        <taxon>Dikarya</taxon>
        <taxon>Basidiomycota</taxon>
        <taxon>Agaricomycotina</taxon>
        <taxon>Agaricomycetes</taxon>
        <taxon>Agaricomycetidae</taxon>
        <taxon>Boletales</taxon>
        <taxon>Suillineae</taxon>
        <taxon>Suillaceae</taxon>
        <taxon>Suillus</taxon>
    </lineage>
</organism>
<dbReference type="EMBL" id="JABBWD010000042">
    <property type="protein sequence ID" value="KAG1774365.1"/>
    <property type="molecule type" value="Genomic_DNA"/>
</dbReference>
<gene>
    <name evidence="1" type="ORF">EV702DRAFT_533200</name>
</gene>
<protein>
    <recommendedName>
        <fullName evidence="3">F-box domain-containing protein</fullName>
    </recommendedName>
</protein>
<comment type="caution">
    <text evidence="1">The sequence shown here is derived from an EMBL/GenBank/DDBJ whole genome shotgun (WGS) entry which is preliminary data.</text>
</comment>
<keyword evidence="2" id="KW-1185">Reference proteome</keyword>
<dbReference type="OrthoDB" id="3253362at2759"/>
<accession>A0A9P6ZQF9</accession>
<proteinExistence type="predicted"/>
<evidence type="ECO:0000313" key="2">
    <source>
        <dbReference type="Proteomes" id="UP000714275"/>
    </source>
</evidence>
<sequence length="438" mass="50140">MQTVTESQVKLSTASDVISALQNILTRSQLIMPDLETPYSQPRLSSTNYFAIELKDQSISDIVAERQQQLDAISAEILSLETIRNSIKNLKRQLFKQKNKVTKSINLHNRLRSALWRLPTEILSQIFHHCLPKLNEWPRPSQLKAPMLLARICRRWRDVTVGVPSLWCRLSVTADDDHWQQATFCYDLFLKRSRGLPLSLLLECSENHSTKLRNLLQPYIKQISSLYINFPHLQAQVPDQPELLLEDLPALQELTIVTVPASSSAVIPCISRLPSTLSSLRLFVTVFRLEALFSFSPVWTHLTIVEITLHDQNAFLHLLRLCPKLFALRVAIVSHEIQALRPFTHTTLQYLCFRDCLKFKNPVAGVLRALSLPNLLRLWVCSPLPWPHDEFKEFLTRSKCPLDVLYICPGSCPLMPPEQRAEYAALVRSSRASRPQTS</sequence>
<dbReference type="AlphaFoldDB" id="A0A9P6ZQF9"/>
<evidence type="ECO:0008006" key="3">
    <source>
        <dbReference type="Google" id="ProtNLM"/>
    </source>
</evidence>
<evidence type="ECO:0000313" key="1">
    <source>
        <dbReference type="EMBL" id="KAG1774365.1"/>
    </source>
</evidence>